<dbReference type="OrthoDB" id="805699at2759"/>
<sequence>MFQKKGPYQIRRLAATEVGSKTTKYKVGVRWRAGQGSQKRRKGERVGRGRAGAGGGPEKFATASRDFLGYPLGVLSPTPRAW</sequence>
<accession>A0A835PR12</accession>
<feature type="region of interest" description="Disordered" evidence="1">
    <location>
        <begin position="32"/>
        <end position="61"/>
    </location>
</feature>
<reference evidence="2 3" key="1">
    <citation type="journal article" date="2020" name="Nat. Food">
        <title>A phased Vanilla planifolia genome enables genetic improvement of flavour and production.</title>
        <authorList>
            <person name="Hasing T."/>
            <person name="Tang H."/>
            <person name="Brym M."/>
            <person name="Khazi F."/>
            <person name="Huang T."/>
            <person name="Chambers A.H."/>
        </authorList>
    </citation>
    <scope>NUCLEOTIDE SEQUENCE [LARGE SCALE GENOMIC DNA]</scope>
    <source>
        <tissue evidence="2">Leaf</tissue>
    </source>
</reference>
<evidence type="ECO:0000313" key="2">
    <source>
        <dbReference type="EMBL" id="KAG0457348.1"/>
    </source>
</evidence>
<name>A0A835PR12_VANPL</name>
<comment type="caution">
    <text evidence="2">The sequence shown here is derived from an EMBL/GenBank/DDBJ whole genome shotgun (WGS) entry which is preliminary data.</text>
</comment>
<organism evidence="2 3">
    <name type="scientific">Vanilla planifolia</name>
    <name type="common">Vanilla</name>
    <dbReference type="NCBI Taxonomy" id="51239"/>
    <lineage>
        <taxon>Eukaryota</taxon>
        <taxon>Viridiplantae</taxon>
        <taxon>Streptophyta</taxon>
        <taxon>Embryophyta</taxon>
        <taxon>Tracheophyta</taxon>
        <taxon>Spermatophyta</taxon>
        <taxon>Magnoliopsida</taxon>
        <taxon>Liliopsida</taxon>
        <taxon>Asparagales</taxon>
        <taxon>Orchidaceae</taxon>
        <taxon>Vanilloideae</taxon>
        <taxon>Vanilleae</taxon>
        <taxon>Vanilla</taxon>
    </lineage>
</organism>
<keyword evidence="3" id="KW-1185">Reference proteome</keyword>
<evidence type="ECO:0000313" key="3">
    <source>
        <dbReference type="Proteomes" id="UP000636800"/>
    </source>
</evidence>
<proteinExistence type="predicted"/>
<dbReference type="EMBL" id="JADCNL010000012">
    <property type="protein sequence ID" value="KAG0457348.1"/>
    <property type="molecule type" value="Genomic_DNA"/>
</dbReference>
<evidence type="ECO:0000256" key="1">
    <source>
        <dbReference type="SAM" id="MobiDB-lite"/>
    </source>
</evidence>
<dbReference type="Proteomes" id="UP000636800">
    <property type="component" value="Chromosome 12"/>
</dbReference>
<protein>
    <submittedName>
        <fullName evidence="2">Uncharacterized protein</fullName>
    </submittedName>
</protein>
<gene>
    <name evidence="2" type="ORF">HPP92_022505</name>
</gene>
<dbReference type="AlphaFoldDB" id="A0A835PR12"/>